<feature type="domain" description="M23ase beta-sheet core" evidence="1">
    <location>
        <begin position="152"/>
        <end position="246"/>
    </location>
</feature>
<dbReference type="OrthoDB" id="5244067at2"/>
<dbReference type="InterPro" id="IPR016047">
    <property type="entry name" value="M23ase_b-sheet_dom"/>
</dbReference>
<dbReference type="Gene3D" id="2.70.70.10">
    <property type="entry name" value="Glucose Permease (Domain IIA)"/>
    <property type="match status" value="1"/>
</dbReference>
<proteinExistence type="predicted"/>
<dbReference type="GO" id="GO:0004222">
    <property type="term" value="F:metalloendopeptidase activity"/>
    <property type="evidence" value="ECO:0007669"/>
    <property type="project" value="TreeGrafter"/>
</dbReference>
<dbReference type="PANTHER" id="PTHR21666:SF270">
    <property type="entry name" value="MUREIN HYDROLASE ACTIVATOR ENVC"/>
    <property type="match status" value="1"/>
</dbReference>
<evidence type="ECO:0000313" key="2">
    <source>
        <dbReference type="EMBL" id="SEK79889.1"/>
    </source>
</evidence>
<dbReference type="RefSeq" id="WP_075003811.1">
    <property type="nucleotide sequence ID" value="NZ_FOAZ01000003.1"/>
</dbReference>
<dbReference type="CDD" id="cd12797">
    <property type="entry name" value="M23_peptidase"/>
    <property type="match status" value="1"/>
</dbReference>
<gene>
    <name evidence="2" type="ORF">SAMN05414137_103535</name>
</gene>
<name>A0A1H7JZA6_STRJI</name>
<dbReference type="InterPro" id="IPR050570">
    <property type="entry name" value="Cell_wall_metabolism_enzyme"/>
</dbReference>
<dbReference type="eggNOG" id="COG0739">
    <property type="taxonomic scope" value="Bacteria"/>
</dbReference>
<evidence type="ECO:0000313" key="3">
    <source>
        <dbReference type="Proteomes" id="UP000183015"/>
    </source>
</evidence>
<dbReference type="Proteomes" id="UP000183015">
    <property type="component" value="Unassembled WGS sequence"/>
</dbReference>
<dbReference type="STRING" id="235985.SAMN05414137_103535"/>
<dbReference type="InterPro" id="IPR011055">
    <property type="entry name" value="Dup_hybrid_motif"/>
</dbReference>
<dbReference type="EMBL" id="FOAZ01000003">
    <property type="protein sequence ID" value="SEK79889.1"/>
    <property type="molecule type" value="Genomic_DNA"/>
</dbReference>
<accession>A0A1H7JZA6</accession>
<dbReference type="AlphaFoldDB" id="A0A1H7JZA6"/>
<sequence>MAAYPAEVETPAPTEQPSLALPRQRGAALGLAAMAVGASSVIGLAAPALAADHAGTEHGGSAGSLFVDEQHDAASHGGDAGTALLDRIRTQGTPEQHAAAAPAAQSARIEAAAAASAKAAAAERVRAVGTLVPPIAVAAHGLGRDASYWSHLHPGKDFPAPAGTAVRAVGAGVVTSAGWAGSHGYRVVETLPDGTEIWYCHLSAIGVGHGPVTPGQPLGRVGSSRGFTSPHVYVEVHPDGAEAVDPTAWFAAHGLSL</sequence>
<dbReference type="PANTHER" id="PTHR21666">
    <property type="entry name" value="PEPTIDASE-RELATED"/>
    <property type="match status" value="1"/>
</dbReference>
<evidence type="ECO:0000259" key="1">
    <source>
        <dbReference type="Pfam" id="PF01551"/>
    </source>
</evidence>
<dbReference type="Pfam" id="PF01551">
    <property type="entry name" value="Peptidase_M23"/>
    <property type="match status" value="1"/>
</dbReference>
<dbReference type="SUPFAM" id="SSF51261">
    <property type="entry name" value="Duplicated hybrid motif"/>
    <property type="match status" value="1"/>
</dbReference>
<organism evidence="2 3">
    <name type="scientific">Streptacidiphilus jiangxiensis</name>
    <dbReference type="NCBI Taxonomy" id="235985"/>
    <lineage>
        <taxon>Bacteria</taxon>
        <taxon>Bacillati</taxon>
        <taxon>Actinomycetota</taxon>
        <taxon>Actinomycetes</taxon>
        <taxon>Kitasatosporales</taxon>
        <taxon>Streptomycetaceae</taxon>
        <taxon>Streptacidiphilus</taxon>
    </lineage>
</organism>
<keyword evidence="3" id="KW-1185">Reference proteome</keyword>
<protein>
    <submittedName>
        <fullName evidence="2">Peptidase family M23</fullName>
    </submittedName>
</protein>
<reference evidence="3" key="1">
    <citation type="submission" date="2016-10" db="EMBL/GenBank/DDBJ databases">
        <authorList>
            <person name="Varghese N."/>
        </authorList>
    </citation>
    <scope>NUCLEOTIDE SEQUENCE [LARGE SCALE GENOMIC DNA]</scope>
    <source>
        <strain evidence="3">DSM 45096 / BCRC 16803 / CGMCC 4.1857 / CIP 109030 / JCM 12277 / KCTC 19219 / NBRC 100920 / 33214</strain>
    </source>
</reference>